<reference evidence="2" key="1">
    <citation type="submission" date="2024-04" db="EMBL/GenBank/DDBJ databases">
        <authorList>
            <consortium name="Molecular Ecology Group"/>
        </authorList>
    </citation>
    <scope>NUCLEOTIDE SEQUENCE</scope>
</reference>
<proteinExistence type="predicted"/>
<dbReference type="EMBL" id="OZ034829">
    <property type="protein sequence ID" value="CAL1685606.1"/>
    <property type="molecule type" value="Genomic_DNA"/>
</dbReference>
<organism evidence="2 3">
    <name type="scientific">Lasius platythorax</name>
    <dbReference type="NCBI Taxonomy" id="488582"/>
    <lineage>
        <taxon>Eukaryota</taxon>
        <taxon>Metazoa</taxon>
        <taxon>Ecdysozoa</taxon>
        <taxon>Arthropoda</taxon>
        <taxon>Hexapoda</taxon>
        <taxon>Insecta</taxon>
        <taxon>Pterygota</taxon>
        <taxon>Neoptera</taxon>
        <taxon>Endopterygota</taxon>
        <taxon>Hymenoptera</taxon>
        <taxon>Apocrita</taxon>
        <taxon>Aculeata</taxon>
        <taxon>Formicoidea</taxon>
        <taxon>Formicidae</taxon>
        <taxon>Formicinae</taxon>
        <taxon>Lasius</taxon>
        <taxon>Lasius</taxon>
    </lineage>
</organism>
<accession>A0AAV2P0Y7</accession>
<evidence type="ECO:0000313" key="2">
    <source>
        <dbReference type="EMBL" id="CAL1685606.1"/>
    </source>
</evidence>
<feature type="region of interest" description="Disordered" evidence="1">
    <location>
        <begin position="37"/>
        <end position="78"/>
    </location>
</feature>
<feature type="compositionally biased region" description="Basic residues" evidence="1">
    <location>
        <begin position="53"/>
        <end position="78"/>
    </location>
</feature>
<dbReference type="Proteomes" id="UP001497644">
    <property type="component" value="Chromosome 6"/>
</dbReference>
<dbReference type="AlphaFoldDB" id="A0AAV2P0Y7"/>
<evidence type="ECO:0000313" key="3">
    <source>
        <dbReference type="Proteomes" id="UP001497644"/>
    </source>
</evidence>
<keyword evidence="3" id="KW-1185">Reference proteome</keyword>
<name>A0AAV2P0Y7_9HYME</name>
<feature type="compositionally biased region" description="Basic and acidic residues" evidence="1">
    <location>
        <begin position="43"/>
        <end position="52"/>
    </location>
</feature>
<evidence type="ECO:0000256" key="1">
    <source>
        <dbReference type="SAM" id="MobiDB-lite"/>
    </source>
</evidence>
<protein>
    <submittedName>
        <fullName evidence="2">Uncharacterized protein</fullName>
    </submittedName>
</protein>
<gene>
    <name evidence="2" type="ORF">LPLAT_LOCUS11057</name>
</gene>
<sequence>MSLNGNSYLSAVAKQFDTKRCTLNNIIESEFIGRGKGMHKRCAGRDDRQAEKIHRRQKRRLKKKKKKKKKKGRKKHAL</sequence>